<dbReference type="InParanoid" id="D3BFC7"/>
<dbReference type="Pfam" id="PF13920">
    <property type="entry name" value="zf-C3HC4_3"/>
    <property type="match status" value="1"/>
</dbReference>
<dbReference type="PROSITE" id="PS50089">
    <property type="entry name" value="ZF_RING_2"/>
    <property type="match status" value="1"/>
</dbReference>
<dbReference type="STRING" id="670386.D3BFC7"/>
<dbReference type="InterPro" id="IPR013083">
    <property type="entry name" value="Znf_RING/FYVE/PHD"/>
</dbReference>
<evidence type="ECO:0000313" key="6">
    <source>
        <dbReference type="EMBL" id="EFA79841.1"/>
    </source>
</evidence>
<organism evidence="6 7">
    <name type="scientific">Heterostelium pallidum (strain ATCC 26659 / Pp 5 / PN500)</name>
    <name type="common">Cellular slime mold</name>
    <name type="synonym">Polysphondylium pallidum</name>
    <dbReference type="NCBI Taxonomy" id="670386"/>
    <lineage>
        <taxon>Eukaryota</taxon>
        <taxon>Amoebozoa</taxon>
        <taxon>Evosea</taxon>
        <taxon>Eumycetozoa</taxon>
        <taxon>Dictyostelia</taxon>
        <taxon>Acytosteliales</taxon>
        <taxon>Acytosteliaceae</taxon>
        <taxon>Heterostelium</taxon>
    </lineage>
</organism>
<dbReference type="OMA" id="SCHHCIT"/>
<evidence type="ECO:0000256" key="2">
    <source>
        <dbReference type="ARBA" id="ARBA00022771"/>
    </source>
</evidence>
<dbReference type="Gene3D" id="3.30.40.10">
    <property type="entry name" value="Zinc/RING finger domain, C3HC4 (zinc finger)"/>
    <property type="match status" value="1"/>
</dbReference>
<evidence type="ECO:0000256" key="3">
    <source>
        <dbReference type="ARBA" id="ARBA00022833"/>
    </source>
</evidence>
<dbReference type="GO" id="GO:0008270">
    <property type="term" value="F:zinc ion binding"/>
    <property type="evidence" value="ECO:0007669"/>
    <property type="project" value="UniProtKB-KW"/>
</dbReference>
<dbReference type="EMBL" id="ADBJ01000031">
    <property type="protein sequence ID" value="EFA79841.1"/>
    <property type="molecule type" value="Genomic_DNA"/>
</dbReference>
<dbReference type="GeneID" id="31362142"/>
<sequence>MVIFQNNKGFVKPSRFEKNDDAAATLKDFGDLAALTEFRGVKEQLSQFIGKLNVNNEKLSGITFDRLVRFIFQLNLPSTLVIDSLETLESVFTLVFNKYYPYRPSQYFLSDLHEDQAFNTPLYPEWISELQKMHSSIKPLIPVTTGVHQFEVALSRSGLVVGWSCCYTLQEVNDRTIEDENYEYILAHVENVGPIDTLYMGGEVVACQLDIEGREITVWSESYRSTQKINVNLEGVPPGATIFFIPIIMLPKAKCFPNFGSTPFTLLSPDQPQPIHQINPSRLVRYKYIYSCLYRLIKLRVISDFQDYENLFKFLLLKITRPTINNYCIFKYMYPIVEDIAVTSNSFFQTFFESLQLNDEANSEELFNILFSRALYLNRTKTASTNFYPLLILRSMVSITLLRHSLFTYQNIFDVLDLMFSQRPLIFLEFLQNQPAISVASNTLENRFICRKKDERELQVDMFRHIIDDEVCSDIFLKWISHCISQAFTYSKRVAQNTLVEQTEITTLNNLFFIIIEYLDTYLSDTRNTKSFPISIFYFSEPQRQRVGGVYSYLKKNIVINEYDESGEPKLDLKQTLYLYSIDLLQLSFCSYLTLIQKLDAASKIEKRELDRAFDYADYQKVKSSQEATQLKADYLRTEMLEKSEHYEYLWKHLTFTIGLITENLEQPIFEYLYDNTILTPLSTFIYLLGWNLKSTFQNLNFETTNNILALVLKKHGSVVDREIMKATTETVCEFLKRQIFHPIISSHQNFSHFIHMLLEGLTDMDVDLLTFLCTRKFDTFVTHFREICLQNPSCLLKLLNVIFSNLSENISSKHEIPLRLRMFNYLCTNLPHIITGNETSLLITGQFIMYILDKLLLHPNSKDNVYYITFVNMLPSIYFLNKSSKEGCSLKQTITKVNPKVIQMLTDVNCSPDFTQPKKREIIKFFQSIIDDEKKSLNTSTGGSDNLCNICYSYDANVIFNPCKHSSCQHCVTRQLLTKKVCFFCREEIISTEKINKDE</sequence>
<accession>D3BFC7</accession>
<dbReference type="SUPFAM" id="SSF57850">
    <property type="entry name" value="RING/U-box"/>
    <property type="match status" value="1"/>
</dbReference>
<dbReference type="GO" id="GO:0005737">
    <property type="term" value="C:cytoplasm"/>
    <property type="evidence" value="ECO:0007669"/>
    <property type="project" value="TreeGrafter"/>
</dbReference>
<dbReference type="GO" id="GO:0004842">
    <property type="term" value="F:ubiquitin-protein transferase activity"/>
    <property type="evidence" value="ECO:0007669"/>
    <property type="project" value="InterPro"/>
</dbReference>
<proteinExistence type="predicted"/>
<dbReference type="PANTHER" id="PTHR13363:SF5">
    <property type="entry name" value="E3 UBIQUITIN-PROTEIN LIGASE RNF123"/>
    <property type="match status" value="1"/>
</dbReference>
<keyword evidence="7" id="KW-1185">Reference proteome</keyword>
<evidence type="ECO:0000256" key="4">
    <source>
        <dbReference type="PROSITE-ProRule" id="PRU00175"/>
    </source>
</evidence>
<dbReference type="InterPro" id="IPR045129">
    <property type="entry name" value="RNF123/RKP/RSPRY1"/>
</dbReference>
<evidence type="ECO:0000256" key="1">
    <source>
        <dbReference type="ARBA" id="ARBA00022723"/>
    </source>
</evidence>
<dbReference type="AlphaFoldDB" id="D3BFC7"/>
<feature type="domain" description="RING-type" evidence="5">
    <location>
        <begin position="949"/>
        <end position="987"/>
    </location>
</feature>
<dbReference type="GO" id="GO:0051603">
    <property type="term" value="P:proteolysis involved in protein catabolic process"/>
    <property type="evidence" value="ECO:0007669"/>
    <property type="project" value="TreeGrafter"/>
</dbReference>
<keyword evidence="2 4" id="KW-0863">Zinc-finger</keyword>
<protein>
    <recommendedName>
        <fullName evidence="5">RING-type domain-containing protein</fullName>
    </recommendedName>
</protein>
<dbReference type="InterPro" id="IPR001841">
    <property type="entry name" value="Znf_RING"/>
</dbReference>
<evidence type="ECO:0000313" key="7">
    <source>
        <dbReference type="Proteomes" id="UP000001396"/>
    </source>
</evidence>
<keyword evidence="1" id="KW-0479">Metal-binding</keyword>
<gene>
    <name evidence="6" type="ORF">PPL_06660</name>
</gene>
<keyword evidence="3" id="KW-0862">Zinc</keyword>
<dbReference type="Proteomes" id="UP000001396">
    <property type="component" value="Unassembled WGS sequence"/>
</dbReference>
<reference evidence="6 7" key="1">
    <citation type="journal article" date="2011" name="Genome Res.">
        <title>Phylogeny-wide analysis of social amoeba genomes highlights ancient origins for complex intercellular communication.</title>
        <authorList>
            <person name="Heidel A.J."/>
            <person name="Lawal H.M."/>
            <person name="Felder M."/>
            <person name="Schilde C."/>
            <person name="Helps N.R."/>
            <person name="Tunggal B."/>
            <person name="Rivero F."/>
            <person name="John U."/>
            <person name="Schleicher M."/>
            <person name="Eichinger L."/>
            <person name="Platzer M."/>
            <person name="Noegel A.A."/>
            <person name="Schaap P."/>
            <person name="Gloeckner G."/>
        </authorList>
    </citation>
    <scope>NUCLEOTIDE SEQUENCE [LARGE SCALE GENOMIC DNA]</scope>
    <source>
        <strain evidence="7">ATCC 26659 / Pp 5 / PN500</strain>
    </source>
</reference>
<evidence type="ECO:0000259" key="5">
    <source>
        <dbReference type="PROSITE" id="PS50089"/>
    </source>
</evidence>
<dbReference type="PANTHER" id="PTHR13363">
    <property type="entry name" value="RING FINGER AND SRY DOMAIN-CONTAINING"/>
    <property type="match status" value="1"/>
</dbReference>
<comment type="caution">
    <text evidence="6">The sequence shown here is derived from an EMBL/GenBank/DDBJ whole genome shotgun (WGS) entry which is preliminary data.</text>
</comment>
<dbReference type="RefSeq" id="XP_020431962.1">
    <property type="nucleotide sequence ID" value="XM_020577514.1"/>
</dbReference>
<name>D3BFC7_HETP5</name>
<dbReference type="CDD" id="cd16541">
    <property type="entry name" value="RING-HC_RNF123"/>
    <property type="match status" value="1"/>
</dbReference>
<dbReference type="FunCoup" id="D3BFC7">
    <property type="interactions" value="641"/>
</dbReference>